<accession>A0ABV0KPC9</accession>
<dbReference type="Proteomes" id="UP001476950">
    <property type="component" value="Unassembled WGS sequence"/>
</dbReference>
<protein>
    <submittedName>
        <fullName evidence="1">Uncharacterized protein</fullName>
    </submittedName>
</protein>
<sequence length="320" mass="36483">MTHFETNGTPFKAQSSQNKKTLPHYRMTFQQALEDFRDGLITPRGILYYSVATTRKKGFKRRIPDIQEFCALVGISVATYYRALGYLKGKNRLDMDSVGGMQLWIPTEEKLETNSTQHDLQHCETVSQDCENLSQHCETVSQDCENLSHLRESKTLKLIPSRLSGNPPDPYYLLSNSSSPLSQAQRENQDLKIKSNCLFAGGEISLAYKTWLLSKASKLPEYPILIELWVEKQSQKEANQREFLEDLDPKKRRSAVLAAPDFFQIEGACLAAMVAGDREWVKSKLQGLWSDDFVDLLQELLELHQNWGFVVTVNGIEDIQ</sequence>
<dbReference type="EMBL" id="JAMPLM010000026">
    <property type="protein sequence ID" value="MEP1061089.1"/>
    <property type="molecule type" value="Genomic_DNA"/>
</dbReference>
<evidence type="ECO:0000313" key="2">
    <source>
        <dbReference type="Proteomes" id="UP001476950"/>
    </source>
</evidence>
<organism evidence="1 2">
    <name type="scientific">Stenomitos frigidus AS-A4</name>
    <dbReference type="NCBI Taxonomy" id="2933935"/>
    <lineage>
        <taxon>Bacteria</taxon>
        <taxon>Bacillati</taxon>
        <taxon>Cyanobacteriota</taxon>
        <taxon>Cyanophyceae</taxon>
        <taxon>Leptolyngbyales</taxon>
        <taxon>Leptolyngbyaceae</taxon>
        <taxon>Stenomitos</taxon>
    </lineage>
</organism>
<name>A0ABV0KPC9_9CYAN</name>
<reference evidence="1 2" key="1">
    <citation type="submission" date="2022-04" db="EMBL/GenBank/DDBJ databases">
        <title>Positive selection, recombination, and allopatry shape intraspecific diversity of widespread and dominant cyanobacteria.</title>
        <authorList>
            <person name="Wei J."/>
            <person name="Shu W."/>
            <person name="Hu C."/>
        </authorList>
    </citation>
    <scope>NUCLEOTIDE SEQUENCE [LARGE SCALE GENOMIC DNA]</scope>
    <source>
        <strain evidence="1 2">AS-A4</strain>
    </source>
</reference>
<keyword evidence="2" id="KW-1185">Reference proteome</keyword>
<comment type="caution">
    <text evidence="1">The sequence shown here is derived from an EMBL/GenBank/DDBJ whole genome shotgun (WGS) entry which is preliminary data.</text>
</comment>
<gene>
    <name evidence="1" type="ORF">NDI38_21900</name>
</gene>
<dbReference type="RefSeq" id="WP_190449869.1">
    <property type="nucleotide sequence ID" value="NZ_JAMPLM010000026.1"/>
</dbReference>
<proteinExistence type="predicted"/>
<evidence type="ECO:0000313" key="1">
    <source>
        <dbReference type="EMBL" id="MEP1061089.1"/>
    </source>
</evidence>